<dbReference type="Pfam" id="PF01381">
    <property type="entry name" value="HTH_3"/>
    <property type="match status" value="1"/>
</dbReference>
<dbReference type="OrthoDB" id="9791537at2"/>
<dbReference type="Gene3D" id="2.10.109.10">
    <property type="entry name" value="Umud Fragment, subunit A"/>
    <property type="match status" value="1"/>
</dbReference>
<dbReference type="EMBL" id="PDDV01000013">
    <property type="protein sequence ID" value="PEH72624.1"/>
    <property type="molecule type" value="Genomic_DNA"/>
</dbReference>
<name>A0A2A7U2T6_EDWTA</name>
<dbReference type="AlphaFoldDB" id="A0A2A7U2T6"/>
<keyword evidence="2" id="KW-0238">DNA-binding</keyword>
<dbReference type="RefSeq" id="WP_098143171.1">
    <property type="nucleotide sequence ID" value="NZ_PDDV01000013.1"/>
</dbReference>
<dbReference type="InterPro" id="IPR039418">
    <property type="entry name" value="LexA-like"/>
</dbReference>
<dbReference type="SMART" id="SM00530">
    <property type="entry name" value="HTH_XRE"/>
    <property type="match status" value="1"/>
</dbReference>
<dbReference type="InterPro" id="IPR015927">
    <property type="entry name" value="Peptidase_S24_S26A/B/C"/>
</dbReference>
<evidence type="ECO:0000313" key="5">
    <source>
        <dbReference type="EMBL" id="PEH72624.1"/>
    </source>
</evidence>
<feature type="domain" description="HTH cro/C1-type" evidence="4">
    <location>
        <begin position="9"/>
        <end position="62"/>
    </location>
</feature>
<evidence type="ECO:0000259" key="4">
    <source>
        <dbReference type="PROSITE" id="PS50943"/>
    </source>
</evidence>
<evidence type="ECO:0000313" key="6">
    <source>
        <dbReference type="Proteomes" id="UP000219788"/>
    </source>
</evidence>
<proteinExistence type="predicted"/>
<gene>
    <name evidence="5" type="ORF">CRM76_12135</name>
</gene>
<dbReference type="PANTHER" id="PTHR40661">
    <property type="match status" value="1"/>
</dbReference>
<evidence type="ECO:0000256" key="1">
    <source>
        <dbReference type="ARBA" id="ARBA00023015"/>
    </source>
</evidence>
<dbReference type="Pfam" id="PF00717">
    <property type="entry name" value="Peptidase_S24"/>
    <property type="match status" value="1"/>
</dbReference>
<dbReference type="GO" id="GO:0003677">
    <property type="term" value="F:DNA binding"/>
    <property type="evidence" value="ECO:0007669"/>
    <property type="project" value="UniProtKB-KW"/>
</dbReference>
<dbReference type="InterPro" id="IPR036286">
    <property type="entry name" value="LexA/Signal_pep-like_sf"/>
</dbReference>
<evidence type="ECO:0000256" key="2">
    <source>
        <dbReference type="ARBA" id="ARBA00023125"/>
    </source>
</evidence>
<dbReference type="InterPro" id="IPR010982">
    <property type="entry name" value="Lambda_DNA-bd_dom_sf"/>
</dbReference>
<comment type="caution">
    <text evidence="5">The sequence shown here is derived from an EMBL/GenBank/DDBJ whole genome shotgun (WGS) entry which is preliminary data.</text>
</comment>
<keyword evidence="3" id="KW-0804">Transcription</keyword>
<evidence type="ECO:0000256" key="3">
    <source>
        <dbReference type="ARBA" id="ARBA00023163"/>
    </source>
</evidence>
<protein>
    <submittedName>
        <fullName evidence="5">Phage repressor protein C</fullName>
    </submittedName>
</protein>
<dbReference type="PANTHER" id="PTHR40661:SF2">
    <property type="entry name" value="HTH-TYPE TRANSCRIPTIONAL REGULATOR PRTR"/>
    <property type="match status" value="1"/>
</dbReference>
<dbReference type="InterPro" id="IPR001387">
    <property type="entry name" value="Cro/C1-type_HTH"/>
</dbReference>
<reference evidence="6" key="1">
    <citation type="submission" date="2017-09" db="EMBL/GenBank/DDBJ databases">
        <title>FDA dAtabase for Regulatory Grade micrObial Sequences (FDA-ARGOS): Supporting development and validation of Infectious Disease Dx tests.</title>
        <authorList>
            <person name="Goldberg B."/>
            <person name="Campos J."/>
            <person name="Tallon L."/>
            <person name="Sadzewicz L."/>
            <person name="Ott S."/>
            <person name="Zhao X."/>
            <person name="Nagaraj S."/>
            <person name="Vavikolanu K."/>
            <person name="Aluvathingal J."/>
            <person name="Nadendla S."/>
            <person name="Geyer C."/>
            <person name="Sichtig H."/>
        </authorList>
    </citation>
    <scope>NUCLEOTIDE SEQUENCE [LARGE SCALE GENOMIC DNA]</scope>
    <source>
        <strain evidence="6">FDAARGOS_370</strain>
    </source>
</reference>
<dbReference type="SUPFAM" id="SSF47413">
    <property type="entry name" value="lambda repressor-like DNA-binding domains"/>
    <property type="match status" value="1"/>
</dbReference>
<dbReference type="PROSITE" id="PS50943">
    <property type="entry name" value="HTH_CROC1"/>
    <property type="match status" value="1"/>
</dbReference>
<dbReference type="CDD" id="cd06529">
    <property type="entry name" value="S24_LexA-like"/>
    <property type="match status" value="1"/>
</dbReference>
<organism evidence="5 6">
    <name type="scientific">Edwardsiella tarda</name>
    <dbReference type="NCBI Taxonomy" id="636"/>
    <lineage>
        <taxon>Bacteria</taxon>
        <taxon>Pseudomonadati</taxon>
        <taxon>Pseudomonadota</taxon>
        <taxon>Gammaproteobacteria</taxon>
        <taxon>Enterobacterales</taxon>
        <taxon>Hafniaceae</taxon>
        <taxon>Edwardsiella</taxon>
    </lineage>
</organism>
<sequence>MKTTLSERLKLAMREAGYTQASLAERAGMTQAGIQKLTSGKAKSSTKIIEIANALEINVEWLANGHGDMKCANNYSGSSPYSHEQQSEAELSCALLVGAEETEVPFLKDIELVSADGIYSATDNAGLQVRLAKSTLLRAGAQQDSVLCFPLMDGGSMEPAIPVGSTVAINLLDTKIIDGKVYAINQNGWKRLKVLYRTGPNSLSIRSYNSAKFADETADLDSVEILGRAFCYIAIL</sequence>
<dbReference type="SUPFAM" id="SSF51306">
    <property type="entry name" value="LexA/Signal peptidase"/>
    <property type="match status" value="1"/>
</dbReference>
<dbReference type="Gene3D" id="1.10.260.40">
    <property type="entry name" value="lambda repressor-like DNA-binding domains"/>
    <property type="match status" value="1"/>
</dbReference>
<dbReference type="CDD" id="cd00093">
    <property type="entry name" value="HTH_XRE"/>
    <property type="match status" value="1"/>
</dbReference>
<keyword evidence="1" id="KW-0805">Transcription regulation</keyword>
<accession>A0A2A7U2T6</accession>
<dbReference type="Proteomes" id="UP000219788">
    <property type="component" value="Unassembled WGS sequence"/>
</dbReference>